<organism evidence="5 6">
    <name type="scientific">Corchorus olitorius</name>
    <dbReference type="NCBI Taxonomy" id="93759"/>
    <lineage>
        <taxon>Eukaryota</taxon>
        <taxon>Viridiplantae</taxon>
        <taxon>Streptophyta</taxon>
        <taxon>Embryophyta</taxon>
        <taxon>Tracheophyta</taxon>
        <taxon>Spermatophyta</taxon>
        <taxon>Magnoliopsida</taxon>
        <taxon>eudicotyledons</taxon>
        <taxon>Gunneridae</taxon>
        <taxon>Pentapetalae</taxon>
        <taxon>rosids</taxon>
        <taxon>malvids</taxon>
        <taxon>Malvales</taxon>
        <taxon>Malvaceae</taxon>
        <taxon>Grewioideae</taxon>
        <taxon>Apeibeae</taxon>
        <taxon>Corchorus</taxon>
    </lineage>
</organism>
<dbReference type="InterPro" id="IPR036987">
    <property type="entry name" value="SRA-YDG_sf"/>
</dbReference>
<dbReference type="InterPro" id="IPR003105">
    <property type="entry name" value="SRA_YDG"/>
</dbReference>
<protein>
    <submittedName>
        <fullName evidence="5">SRA-YDG domain-containing protein</fullName>
    </submittedName>
</protein>
<keyword evidence="2 3" id="KW-0539">Nucleus</keyword>
<dbReference type="SUPFAM" id="SSF88697">
    <property type="entry name" value="PUA domain-like"/>
    <property type="match status" value="1"/>
</dbReference>
<dbReference type="PANTHER" id="PTHR45660:SF55">
    <property type="entry name" value="HISTONE-LYSINE N-METHYLTRANSFERASE, H3 LYSINE-9 SPECIFIC SUVH5-LIKE"/>
    <property type="match status" value="1"/>
</dbReference>
<reference evidence="6" key="1">
    <citation type="submission" date="2013-09" db="EMBL/GenBank/DDBJ databases">
        <title>Corchorus olitorius genome sequencing.</title>
        <authorList>
            <person name="Alam M."/>
            <person name="Haque M.S."/>
            <person name="Islam M.S."/>
            <person name="Emdad E.M."/>
            <person name="Islam M.M."/>
            <person name="Ahmed B."/>
            <person name="Halim A."/>
            <person name="Hossen Q.M.M."/>
            <person name="Hossain M.Z."/>
            <person name="Ahmed R."/>
            <person name="Khan M.M."/>
            <person name="Islam R."/>
            <person name="Rashid M.M."/>
            <person name="Khan S.A."/>
            <person name="Rahman M.S."/>
            <person name="Alam M."/>
            <person name="Yahiya A.S."/>
            <person name="Khan M.S."/>
            <person name="Azam M.S."/>
            <person name="Haque T."/>
            <person name="Lashkar M.Z.H."/>
            <person name="Akhand A.I."/>
            <person name="Morshed G."/>
            <person name="Roy S."/>
            <person name="Uddin K.S."/>
            <person name="Rabeya T."/>
            <person name="Hossain A.S."/>
            <person name="Chowdhury A."/>
            <person name="Snigdha A.R."/>
            <person name="Mortoza M.S."/>
            <person name="Matin S.A."/>
            <person name="Hoque S.M.E."/>
            <person name="Islam M.K."/>
            <person name="Roy D.K."/>
            <person name="Haider R."/>
            <person name="Moosa M.M."/>
            <person name="Elias S.M."/>
            <person name="Hasan A.M."/>
            <person name="Jahan S."/>
            <person name="Shafiuddin M."/>
            <person name="Mahmood N."/>
            <person name="Shommy N.S."/>
        </authorList>
    </citation>
    <scope>NUCLEOTIDE SEQUENCE [LARGE SCALE GENOMIC DNA]</scope>
    <source>
        <strain evidence="6">cv. O-4</strain>
    </source>
</reference>
<dbReference type="GO" id="GO:0005634">
    <property type="term" value="C:nucleus"/>
    <property type="evidence" value="ECO:0007669"/>
    <property type="project" value="UniProtKB-SubCell"/>
</dbReference>
<evidence type="ECO:0000256" key="1">
    <source>
        <dbReference type="ARBA" id="ARBA00004584"/>
    </source>
</evidence>
<dbReference type="Gene3D" id="2.30.280.10">
    <property type="entry name" value="SRA-YDG"/>
    <property type="match status" value="1"/>
</dbReference>
<dbReference type="STRING" id="93759.A0A1R3HB95"/>
<dbReference type="GO" id="GO:0000775">
    <property type="term" value="C:chromosome, centromeric region"/>
    <property type="evidence" value="ECO:0007669"/>
    <property type="project" value="UniProtKB-SubCell"/>
</dbReference>
<dbReference type="PROSITE" id="PS51015">
    <property type="entry name" value="YDG"/>
    <property type="match status" value="1"/>
</dbReference>
<comment type="subcellular location">
    <subcellularLocation>
        <location evidence="1">Chromosome</location>
        <location evidence="1">Centromere</location>
    </subcellularLocation>
    <subcellularLocation>
        <location evidence="3">Nucleus</location>
    </subcellularLocation>
</comment>
<evidence type="ECO:0000313" key="6">
    <source>
        <dbReference type="Proteomes" id="UP000187203"/>
    </source>
</evidence>
<dbReference type="Pfam" id="PF02182">
    <property type="entry name" value="SAD_SRA"/>
    <property type="match status" value="1"/>
</dbReference>
<feature type="domain" description="YDG" evidence="4">
    <location>
        <begin position="156"/>
        <end position="313"/>
    </location>
</feature>
<dbReference type="AlphaFoldDB" id="A0A1R3HB95"/>
<dbReference type="SMART" id="SM00466">
    <property type="entry name" value="SRA"/>
    <property type="match status" value="1"/>
</dbReference>
<gene>
    <name evidence="5" type="ORF">COLO4_30073</name>
</gene>
<dbReference type="GO" id="GO:0042054">
    <property type="term" value="F:histone methyltransferase activity"/>
    <property type="evidence" value="ECO:0007669"/>
    <property type="project" value="TreeGrafter"/>
</dbReference>
<dbReference type="PANTHER" id="PTHR45660">
    <property type="entry name" value="HISTONE-LYSINE N-METHYLTRANSFERASE SETMAR"/>
    <property type="match status" value="1"/>
</dbReference>
<accession>A0A1R3HB95</accession>
<keyword evidence="6" id="KW-1185">Reference proteome</keyword>
<sequence>MAAVHRKPRINAGFSSRLEQAKQVGKRVSSNMNYFESNVSIEEWDANRLLMAAVHRKPRINAGFSSRLEQTKQVGKKVSSSMNYFESNVSIEEWDANRKKIEEAVSFYRKLIKDQNLLASFSQTHGKKFSGVGIHVKAAKVVQNLGKRVNTIKQIGHVPGVEVGDGFHWRAELNIVGLHFEFQKGIDSLKSITGKSLAISIVDSGRYHNVMGNTYETWTYIGQGQNPKIFRGKEPKDQSLRGENLALKNSMEEKTPIRLIHCLKTSEKSIMAASAKVNHSGYKFVYVGLYRVTGYHKEKGEFGKDVYKFSLKRIEGQPKLDWEK</sequence>
<dbReference type="Proteomes" id="UP000187203">
    <property type="component" value="Unassembled WGS sequence"/>
</dbReference>
<proteinExistence type="predicted"/>
<evidence type="ECO:0000256" key="2">
    <source>
        <dbReference type="ARBA" id="ARBA00023242"/>
    </source>
</evidence>
<evidence type="ECO:0000259" key="4">
    <source>
        <dbReference type="PROSITE" id="PS51015"/>
    </source>
</evidence>
<dbReference type="EMBL" id="AWUE01020585">
    <property type="protein sequence ID" value="OMO67619.1"/>
    <property type="molecule type" value="Genomic_DNA"/>
</dbReference>
<evidence type="ECO:0000313" key="5">
    <source>
        <dbReference type="EMBL" id="OMO67619.1"/>
    </source>
</evidence>
<dbReference type="GO" id="GO:0003690">
    <property type="term" value="F:double-stranded DNA binding"/>
    <property type="evidence" value="ECO:0007669"/>
    <property type="project" value="TreeGrafter"/>
</dbReference>
<dbReference type="InterPro" id="IPR015947">
    <property type="entry name" value="PUA-like_sf"/>
</dbReference>
<dbReference type="OrthoDB" id="5792673at2759"/>
<name>A0A1R3HB95_9ROSI</name>
<dbReference type="InterPro" id="IPR051357">
    <property type="entry name" value="H3K9_HMTase_SUVAR3-9"/>
</dbReference>
<comment type="caution">
    <text evidence="5">The sequence shown here is derived from an EMBL/GenBank/DDBJ whole genome shotgun (WGS) entry which is preliminary data.</text>
</comment>
<evidence type="ECO:0000256" key="3">
    <source>
        <dbReference type="PROSITE-ProRule" id="PRU00358"/>
    </source>
</evidence>